<name>A0AA86T8U5_9BACT</name>
<gene>
    <name evidence="1" type="ORF">DNFV4_02833</name>
</gene>
<dbReference type="RefSeq" id="WP_289269127.1">
    <property type="nucleotide sequence ID" value="NZ_OX365700.1"/>
</dbReference>
<evidence type="ECO:0000313" key="2">
    <source>
        <dbReference type="Proteomes" id="UP001179121"/>
    </source>
</evidence>
<keyword evidence="2" id="KW-1185">Reference proteome</keyword>
<accession>A0AA86T8U5</accession>
<dbReference type="EMBL" id="OX365700">
    <property type="protein sequence ID" value="CAI4032403.1"/>
    <property type="molecule type" value="Genomic_DNA"/>
</dbReference>
<proteinExistence type="predicted"/>
<dbReference type="KEGG" id="nti:DNFV4_02833"/>
<sequence>MNTLQVVADNPVRTDEKPARIWREQPLSEDWLFQATDERGCEGWFLRLCITGLYPRRVGPFPSRAEALAVLEDFILTCDREVLCELQNSMDGNSVYVIEGIPTLTAGRTEGGSR</sequence>
<dbReference type="Proteomes" id="UP001179121">
    <property type="component" value="Chromosome"/>
</dbReference>
<organism evidence="1 2">
    <name type="scientific">Nitrospira tepida</name>
    <dbReference type="NCBI Taxonomy" id="2973512"/>
    <lineage>
        <taxon>Bacteria</taxon>
        <taxon>Pseudomonadati</taxon>
        <taxon>Nitrospirota</taxon>
        <taxon>Nitrospiria</taxon>
        <taxon>Nitrospirales</taxon>
        <taxon>Nitrospiraceae</taxon>
        <taxon>Nitrospira</taxon>
    </lineage>
</organism>
<reference evidence="1" key="1">
    <citation type="submission" date="2022-10" db="EMBL/GenBank/DDBJ databases">
        <authorList>
            <person name="Koch H."/>
        </authorList>
    </citation>
    <scope>NUCLEOTIDE SEQUENCE</scope>
    <source>
        <strain evidence="1">DNF</strain>
    </source>
</reference>
<dbReference type="AlphaFoldDB" id="A0AA86T8U5"/>
<protein>
    <submittedName>
        <fullName evidence="1">Uncharacterized protein</fullName>
    </submittedName>
</protein>
<evidence type="ECO:0000313" key="1">
    <source>
        <dbReference type="EMBL" id="CAI4032403.1"/>
    </source>
</evidence>